<organism evidence="2 3">
    <name type="scientific">Kribbella hippodromi</name>
    <dbReference type="NCBI Taxonomy" id="434347"/>
    <lineage>
        <taxon>Bacteria</taxon>
        <taxon>Bacillati</taxon>
        <taxon>Actinomycetota</taxon>
        <taxon>Actinomycetes</taxon>
        <taxon>Propionibacteriales</taxon>
        <taxon>Kribbellaceae</taxon>
        <taxon>Kribbella</taxon>
    </lineage>
</organism>
<evidence type="ECO:0000313" key="2">
    <source>
        <dbReference type="EMBL" id="GAA1564650.1"/>
    </source>
</evidence>
<feature type="domain" description="VOC" evidence="1">
    <location>
        <begin position="1"/>
        <end position="83"/>
    </location>
</feature>
<reference evidence="2 3" key="1">
    <citation type="journal article" date="2019" name="Int. J. Syst. Evol. Microbiol.">
        <title>The Global Catalogue of Microorganisms (GCM) 10K type strain sequencing project: providing services to taxonomists for standard genome sequencing and annotation.</title>
        <authorList>
            <consortium name="The Broad Institute Genomics Platform"/>
            <consortium name="The Broad Institute Genome Sequencing Center for Infectious Disease"/>
            <person name="Wu L."/>
            <person name="Ma J."/>
        </authorList>
    </citation>
    <scope>NUCLEOTIDE SEQUENCE [LARGE SCALE GENOMIC DNA]</scope>
    <source>
        <strain evidence="2 3">JCM 15572</strain>
    </source>
</reference>
<dbReference type="InterPro" id="IPR029068">
    <property type="entry name" value="Glyas_Bleomycin-R_OHBP_Dase"/>
</dbReference>
<dbReference type="RefSeq" id="WP_344233271.1">
    <property type="nucleotide sequence ID" value="NZ_BAAAPH010000006.1"/>
</dbReference>
<name>A0ABN2CUG3_9ACTN</name>
<gene>
    <name evidence="2" type="ORF">GCM10009804_21660</name>
</gene>
<dbReference type="InterPro" id="IPR037523">
    <property type="entry name" value="VOC_core"/>
</dbReference>
<sequence>MATTVKAIDIVVSDLSTEGWTPPSVGRAFLTIEYDAPAEVDAAYEELIAAGVTSLQSPFDAPWGMRYATVADPSGNGVDLYANLSAS</sequence>
<dbReference type="InterPro" id="IPR004360">
    <property type="entry name" value="Glyas_Fos-R_dOase_dom"/>
</dbReference>
<proteinExistence type="predicted"/>
<keyword evidence="3" id="KW-1185">Reference proteome</keyword>
<evidence type="ECO:0000259" key="1">
    <source>
        <dbReference type="PROSITE" id="PS51819"/>
    </source>
</evidence>
<comment type="caution">
    <text evidence="2">The sequence shown here is derived from an EMBL/GenBank/DDBJ whole genome shotgun (WGS) entry which is preliminary data.</text>
</comment>
<dbReference type="Pfam" id="PF00903">
    <property type="entry name" value="Glyoxalase"/>
    <property type="match status" value="1"/>
</dbReference>
<dbReference type="SUPFAM" id="SSF54593">
    <property type="entry name" value="Glyoxalase/Bleomycin resistance protein/Dihydroxybiphenyl dioxygenase"/>
    <property type="match status" value="1"/>
</dbReference>
<accession>A0ABN2CUG3</accession>
<dbReference type="Gene3D" id="3.10.180.10">
    <property type="entry name" value="2,3-Dihydroxybiphenyl 1,2-Dioxygenase, domain 1"/>
    <property type="match status" value="1"/>
</dbReference>
<dbReference type="EMBL" id="BAAAPH010000006">
    <property type="protein sequence ID" value="GAA1564650.1"/>
    <property type="molecule type" value="Genomic_DNA"/>
</dbReference>
<dbReference type="Proteomes" id="UP001501705">
    <property type="component" value="Unassembled WGS sequence"/>
</dbReference>
<dbReference type="PROSITE" id="PS51819">
    <property type="entry name" value="VOC"/>
    <property type="match status" value="1"/>
</dbReference>
<evidence type="ECO:0000313" key="3">
    <source>
        <dbReference type="Proteomes" id="UP001501705"/>
    </source>
</evidence>
<protein>
    <recommendedName>
        <fullName evidence="1">VOC domain-containing protein</fullName>
    </recommendedName>
</protein>